<dbReference type="Proteomes" id="UP000239736">
    <property type="component" value="Unassembled WGS sequence"/>
</dbReference>
<comment type="caution">
    <text evidence="1">The sequence shown here is derived from an EMBL/GenBank/DDBJ whole genome shotgun (WGS) entry which is preliminary data.</text>
</comment>
<dbReference type="EMBL" id="PRDS01000001">
    <property type="protein sequence ID" value="PPB82415.1"/>
    <property type="molecule type" value="Genomic_DNA"/>
</dbReference>
<evidence type="ECO:0000313" key="1">
    <source>
        <dbReference type="EMBL" id="PPB82415.1"/>
    </source>
</evidence>
<sequence length="123" mass="13838">MTRILWSRIQDGHWEAELESQNTDPPIVELVHQGESIAEAPAQAAEGQDKWRVRLELPAHLMSDRVQTCLVRLRGQPEPLCRFAVLAGDALEGDIFAELEALRAELDLLGRAFRRHCRETGAS</sequence>
<name>A0A2S5JME2_9RHOB</name>
<dbReference type="RefSeq" id="WP_104068966.1">
    <property type="nucleotide sequence ID" value="NZ_PRDS01000001.1"/>
</dbReference>
<accession>A0A2S5JME2</accession>
<protein>
    <submittedName>
        <fullName evidence="1">Uncharacterized protein</fullName>
    </submittedName>
</protein>
<gene>
    <name evidence="1" type="ORF">LV82_00345</name>
</gene>
<organism evidence="1 2">
    <name type="scientific">Albidovulum inexpectatum</name>
    <dbReference type="NCBI Taxonomy" id="196587"/>
    <lineage>
        <taxon>Bacteria</taxon>
        <taxon>Pseudomonadati</taxon>
        <taxon>Pseudomonadota</taxon>
        <taxon>Alphaproteobacteria</taxon>
        <taxon>Rhodobacterales</taxon>
        <taxon>Paracoccaceae</taxon>
        <taxon>Albidovulum</taxon>
    </lineage>
</organism>
<reference evidence="1 2" key="1">
    <citation type="submission" date="2018-01" db="EMBL/GenBank/DDBJ databases">
        <title>Genomic Encyclopedia of Archaeal and Bacterial Type Strains, Phase II (KMG-II): from individual species to whole genera.</title>
        <authorList>
            <person name="Goeker M."/>
        </authorList>
    </citation>
    <scope>NUCLEOTIDE SEQUENCE [LARGE SCALE GENOMIC DNA]</scope>
    <source>
        <strain evidence="1 2">DSM 12048</strain>
    </source>
</reference>
<evidence type="ECO:0000313" key="2">
    <source>
        <dbReference type="Proteomes" id="UP000239736"/>
    </source>
</evidence>
<proteinExistence type="predicted"/>
<keyword evidence="2" id="KW-1185">Reference proteome</keyword>
<dbReference type="OrthoDB" id="7772846at2"/>
<dbReference type="AlphaFoldDB" id="A0A2S5JME2"/>